<gene>
    <name evidence="1" type="ORF">PN612_09355</name>
</gene>
<evidence type="ECO:0000313" key="2">
    <source>
        <dbReference type="Proteomes" id="UP001211522"/>
    </source>
</evidence>
<dbReference type="RefSeq" id="WP_156930697.1">
    <property type="nucleotide sequence ID" value="NZ_JAQMPX010000068.1"/>
</dbReference>
<accession>A0AAW6F664</accession>
<organism evidence="1 2">
    <name type="scientific">Parabacteroides distasonis</name>
    <dbReference type="NCBI Taxonomy" id="823"/>
    <lineage>
        <taxon>Bacteria</taxon>
        <taxon>Pseudomonadati</taxon>
        <taxon>Bacteroidota</taxon>
        <taxon>Bacteroidia</taxon>
        <taxon>Bacteroidales</taxon>
        <taxon>Tannerellaceae</taxon>
        <taxon>Parabacteroides</taxon>
    </lineage>
</organism>
<comment type="caution">
    <text evidence="1">The sequence shown here is derived from an EMBL/GenBank/DDBJ whole genome shotgun (WGS) entry which is preliminary data.</text>
</comment>
<dbReference type="Proteomes" id="UP001211522">
    <property type="component" value="Unassembled WGS sequence"/>
</dbReference>
<reference evidence="1" key="1">
    <citation type="submission" date="2023-01" db="EMBL/GenBank/DDBJ databases">
        <title>Human gut microbiome strain richness.</title>
        <authorList>
            <person name="Chen-Liaw A."/>
        </authorList>
    </citation>
    <scope>NUCLEOTIDE SEQUENCE</scope>
    <source>
        <strain evidence="1">D35st1_E5_D35t1_190705</strain>
    </source>
</reference>
<protein>
    <submittedName>
        <fullName evidence="1">Uncharacterized protein</fullName>
    </submittedName>
</protein>
<proteinExistence type="predicted"/>
<sequence>MKASIFAPSKSKSKMSAIAKVPDWDAFLFEGMYSEYVWNFDNAIEGMYLRTTVQLS</sequence>
<evidence type="ECO:0000313" key="1">
    <source>
        <dbReference type="EMBL" id="MDB9138715.1"/>
    </source>
</evidence>
<name>A0AAW6F664_PARDI</name>
<dbReference type="AlphaFoldDB" id="A0AAW6F664"/>
<dbReference type="EMBL" id="JAQMPX010000068">
    <property type="protein sequence ID" value="MDB9138715.1"/>
    <property type="molecule type" value="Genomic_DNA"/>
</dbReference>